<dbReference type="EMBL" id="CP104003">
    <property type="protein sequence ID" value="UWM55343.1"/>
    <property type="molecule type" value="Genomic_DNA"/>
</dbReference>
<dbReference type="GO" id="GO:0016747">
    <property type="term" value="F:acyltransferase activity, transferring groups other than amino-acyl groups"/>
    <property type="evidence" value="ECO:0007669"/>
    <property type="project" value="InterPro"/>
</dbReference>
<dbReference type="AlphaFoldDB" id="A0A9E7R603"/>
<organism evidence="2 3">
    <name type="scientific">Salinirubellus salinus</name>
    <dbReference type="NCBI Taxonomy" id="1364945"/>
    <lineage>
        <taxon>Archaea</taxon>
        <taxon>Methanobacteriati</taxon>
        <taxon>Methanobacteriota</taxon>
        <taxon>Stenosarchaea group</taxon>
        <taxon>Halobacteria</taxon>
        <taxon>Halobacteriales</taxon>
        <taxon>Natronomonadaceae</taxon>
        <taxon>Salinirubellus</taxon>
    </lineage>
</organism>
<dbReference type="InterPro" id="IPR000182">
    <property type="entry name" value="GNAT_dom"/>
</dbReference>
<dbReference type="RefSeq" id="WP_260594441.1">
    <property type="nucleotide sequence ID" value="NZ_CP104003.1"/>
</dbReference>
<dbReference type="Gene3D" id="3.40.630.30">
    <property type="match status" value="1"/>
</dbReference>
<dbReference type="PROSITE" id="PS51186">
    <property type="entry name" value="GNAT"/>
    <property type="match status" value="1"/>
</dbReference>
<evidence type="ECO:0000313" key="2">
    <source>
        <dbReference type="EMBL" id="UWM55343.1"/>
    </source>
</evidence>
<dbReference type="Pfam" id="PF00583">
    <property type="entry name" value="Acetyltransf_1"/>
    <property type="match status" value="1"/>
</dbReference>
<protein>
    <submittedName>
        <fullName evidence="2">GNAT family N-acetyltransferase</fullName>
    </submittedName>
</protein>
<reference evidence="2" key="1">
    <citation type="submission" date="2022-09" db="EMBL/GenBank/DDBJ databases">
        <title>Diverse halophilic archaea isolated from saline environments.</title>
        <authorList>
            <person name="Cui H.-L."/>
        </authorList>
    </citation>
    <scope>NUCLEOTIDE SEQUENCE</scope>
    <source>
        <strain evidence="2">ZS-35-S2</strain>
    </source>
</reference>
<sequence>MDCRLLGWPPGPRLRLDHEQFAYAGKFVLPSGKAVVADGPVTVRDPREGYTEGILAVVSFSEDRTDGALWLRYVSVRADRRGEGLGSRLCAFVRDRATDRGYETLRIAVNNPYAYEALYKAGFGFTGRETGLAELVLEYPAPDGRSLARYREGLDRYAARDLSAAEREFVDGRQGVPKPHDSRVSDA</sequence>
<dbReference type="GeneID" id="74941443"/>
<dbReference type="KEGG" id="ssai:N0B31_03435"/>
<proteinExistence type="predicted"/>
<dbReference type="CDD" id="cd04301">
    <property type="entry name" value="NAT_SF"/>
    <property type="match status" value="1"/>
</dbReference>
<feature type="domain" description="N-acetyltransferase" evidence="1">
    <location>
        <begin position="1"/>
        <end position="142"/>
    </location>
</feature>
<dbReference type="InterPro" id="IPR016181">
    <property type="entry name" value="Acyl_CoA_acyltransferase"/>
</dbReference>
<gene>
    <name evidence="2" type="ORF">N0B31_03435</name>
</gene>
<evidence type="ECO:0000313" key="3">
    <source>
        <dbReference type="Proteomes" id="UP001057580"/>
    </source>
</evidence>
<dbReference type="SUPFAM" id="SSF55729">
    <property type="entry name" value="Acyl-CoA N-acyltransferases (Nat)"/>
    <property type="match status" value="1"/>
</dbReference>
<dbReference type="Proteomes" id="UP001057580">
    <property type="component" value="Chromosome"/>
</dbReference>
<accession>A0A9E7R603</accession>
<keyword evidence="3" id="KW-1185">Reference proteome</keyword>
<evidence type="ECO:0000259" key="1">
    <source>
        <dbReference type="PROSITE" id="PS51186"/>
    </source>
</evidence>
<name>A0A9E7R603_9EURY</name>